<dbReference type="PANTHER" id="PTHR30273:SF2">
    <property type="entry name" value="PROTEIN FECR"/>
    <property type="match status" value="1"/>
</dbReference>
<feature type="transmembrane region" description="Helical" evidence="1">
    <location>
        <begin position="101"/>
        <end position="120"/>
    </location>
</feature>
<feature type="domain" description="FecR protein" evidence="2">
    <location>
        <begin position="157"/>
        <end position="241"/>
    </location>
</feature>
<keyword evidence="1" id="KW-0472">Membrane</keyword>
<accession>A0A2V4C7I4</accession>
<dbReference type="PANTHER" id="PTHR30273">
    <property type="entry name" value="PERIPLASMIC SIGNAL SENSOR AND SIGMA FACTOR ACTIVATOR FECR-RELATED"/>
    <property type="match status" value="1"/>
</dbReference>
<keyword evidence="1" id="KW-0812">Transmembrane</keyword>
<keyword evidence="5" id="KW-1185">Reference proteome</keyword>
<dbReference type="InterPro" id="IPR012373">
    <property type="entry name" value="Ferrdict_sens_TM"/>
</dbReference>
<protein>
    <submittedName>
        <fullName evidence="4">Iron dicitrate transport regulator FecR</fullName>
    </submittedName>
</protein>
<evidence type="ECO:0000313" key="5">
    <source>
        <dbReference type="Proteomes" id="UP000247681"/>
    </source>
</evidence>
<dbReference type="AlphaFoldDB" id="A0A2V4C7I4"/>
<dbReference type="Gene3D" id="2.60.120.1440">
    <property type="match status" value="1"/>
</dbReference>
<sequence>MQKRNYYIEIEDFLSDESFRTWVLTKVDEHGWEEWTLENQQRAKMVENARFLLLAMKVPNTTISSTDLNAALQSTWIKIEEKSNLNKSSANNLSAKYLNKFWLSAAAAILFFASVSVWFYHNQFMTKNAVVTYEELIEDTNEGLVEQTNNSNKPQIITLSDGSSVLLQPNSKLSYPKIFNGNERKVYLSGEGFFEISKNPEKPFIVYANEIITKVVGTSFRVKAYSDQPNVEVLVRTGKVRVSSNELIVDSKKVKEVILLPNEALRFFRSNSSFNKITNITEDKTLVSTVGNIEQLSFEFTDIPVEQIFKTIEQAYLVDIDFPKAKLKDCHLTTSLSDQPLSEKLKIICKSIGDDTSFEMNGNQIIITSEGCN</sequence>
<evidence type="ECO:0000259" key="2">
    <source>
        <dbReference type="Pfam" id="PF04773"/>
    </source>
</evidence>
<dbReference type="RefSeq" id="WP_110346279.1">
    <property type="nucleotide sequence ID" value="NZ_QJHL01000001.1"/>
</dbReference>
<dbReference type="Gene3D" id="3.55.50.30">
    <property type="match status" value="1"/>
</dbReference>
<dbReference type="Pfam" id="PF16344">
    <property type="entry name" value="FecR_C"/>
    <property type="match status" value="1"/>
</dbReference>
<evidence type="ECO:0000256" key="1">
    <source>
        <dbReference type="SAM" id="Phobius"/>
    </source>
</evidence>
<dbReference type="GO" id="GO:0016989">
    <property type="term" value="F:sigma factor antagonist activity"/>
    <property type="evidence" value="ECO:0007669"/>
    <property type="project" value="TreeGrafter"/>
</dbReference>
<dbReference type="InterPro" id="IPR032508">
    <property type="entry name" value="FecR_C"/>
</dbReference>
<dbReference type="InterPro" id="IPR006860">
    <property type="entry name" value="FecR"/>
</dbReference>
<evidence type="ECO:0000313" key="4">
    <source>
        <dbReference type="EMBL" id="PXY47279.1"/>
    </source>
</evidence>
<feature type="domain" description="Protein FecR C-terminal" evidence="3">
    <location>
        <begin position="298"/>
        <end position="367"/>
    </location>
</feature>
<dbReference type="Proteomes" id="UP000247681">
    <property type="component" value="Unassembled WGS sequence"/>
</dbReference>
<comment type="caution">
    <text evidence="4">The sequence shown here is derived from an EMBL/GenBank/DDBJ whole genome shotgun (WGS) entry which is preliminary data.</text>
</comment>
<evidence type="ECO:0000259" key="3">
    <source>
        <dbReference type="Pfam" id="PF16344"/>
    </source>
</evidence>
<dbReference type="PIRSF" id="PIRSF018266">
    <property type="entry name" value="FecR"/>
    <property type="match status" value="1"/>
</dbReference>
<dbReference type="OrthoDB" id="645173at2"/>
<proteinExistence type="predicted"/>
<gene>
    <name evidence="4" type="ORF">DMB68_09065</name>
</gene>
<dbReference type="Pfam" id="PF04773">
    <property type="entry name" value="FecR"/>
    <property type="match status" value="1"/>
</dbReference>
<name>A0A2V4C7I4_9FLAO</name>
<keyword evidence="1" id="KW-1133">Transmembrane helix</keyword>
<organism evidence="4 5">
    <name type="scientific">Flavobacterium hydrophilum</name>
    <dbReference type="NCBI Taxonomy" id="2211445"/>
    <lineage>
        <taxon>Bacteria</taxon>
        <taxon>Pseudomonadati</taxon>
        <taxon>Bacteroidota</taxon>
        <taxon>Flavobacteriia</taxon>
        <taxon>Flavobacteriales</taxon>
        <taxon>Flavobacteriaceae</taxon>
        <taxon>Flavobacterium</taxon>
    </lineage>
</organism>
<reference evidence="4 5" key="1">
    <citation type="submission" date="2018-05" db="EMBL/GenBank/DDBJ databases">
        <title>Flavobacterium sp. strain IMCC34758, incomplete genome.</title>
        <authorList>
            <person name="Joung Y."/>
        </authorList>
    </citation>
    <scope>NUCLEOTIDE SEQUENCE [LARGE SCALE GENOMIC DNA]</scope>
    <source>
        <strain evidence="4 5">IMCC34758</strain>
    </source>
</reference>
<dbReference type="EMBL" id="QJHL01000001">
    <property type="protein sequence ID" value="PXY47279.1"/>
    <property type="molecule type" value="Genomic_DNA"/>
</dbReference>